<evidence type="ECO:0000313" key="4">
    <source>
        <dbReference type="Proteomes" id="UP001500037"/>
    </source>
</evidence>
<dbReference type="InterPro" id="IPR054210">
    <property type="entry name" value="DUF6917"/>
</dbReference>
<dbReference type="Proteomes" id="UP001500037">
    <property type="component" value="Unassembled WGS sequence"/>
</dbReference>
<evidence type="ECO:0000259" key="2">
    <source>
        <dbReference type="Pfam" id="PF21891"/>
    </source>
</evidence>
<feature type="domain" description="DUF6917" evidence="2">
    <location>
        <begin position="34"/>
        <end position="158"/>
    </location>
</feature>
<comment type="caution">
    <text evidence="3">The sequence shown here is derived from an EMBL/GenBank/DDBJ whole genome shotgun (WGS) entry which is preliminary data.</text>
</comment>
<accession>A0ABN1WER6</accession>
<organism evidence="3 4">
    <name type="scientific">Kitasatospora nipponensis</name>
    <dbReference type="NCBI Taxonomy" id="258049"/>
    <lineage>
        <taxon>Bacteria</taxon>
        <taxon>Bacillati</taxon>
        <taxon>Actinomycetota</taxon>
        <taxon>Actinomycetes</taxon>
        <taxon>Kitasatosporales</taxon>
        <taxon>Streptomycetaceae</taxon>
        <taxon>Kitasatospora</taxon>
    </lineage>
</organism>
<proteinExistence type="predicted"/>
<feature type="region of interest" description="Disordered" evidence="1">
    <location>
        <begin position="1"/>
        <end position="36"/>
    </location>
</feature>
<gene>
    <name evidence="3" type="ORF">GCM10009665_43940</name>
</gene>
<reference evidence="3 4" key="1">
    <citation type="journal article" date="2019" name="Int. J. Syst. Evol. Microbiol.">
        <title>The Global Catalogue of Microorganisms (GCM) 10K type strain sequencing project: providing services to taxonomists for standard genome sequencing and annotation.</title>
        <authorList>
            <consortium name="The Broad Institute Genomics Platform"/>
            <consortium name="The Broad Institute Genome Sequencing Center for Infectious Disease"/>
            <person name="Wu L."/>
            <person name="Ma J."/>
        </authorList>
    </citation>
    <scope>NUCLEOTIDE SEQUENCE [LARGE SCALE GENOMIC DNA]</scope>
    <source>
        <strain evidence="3 4">JCM 13004</strain>
    </source>
</reference>
<evidence type="ECO:0000313" key="3">
    <source>
        <dbReference type="EMBL" id="GAA1248257.1"/>
    </source>
</evidence>
<sequence>MTRTTSRPAHLPPARSTPDGWPDGERQGGERQDGAKRAVAGELVKVLLHRREDRGMTVEPYRSRCVRAGELHELVSTDVDDATAGTRVDRVGFLGFTEISRAGVIDSGDTVWIGGRPVGTVLGFDACHFPNHYNILISTGEPVTGEELGLVPETEVRFIARG</sequence>
<evidence type="ECO:0000256" key="1">
    <source>
        <dbReference type="SAM" id="MobiDB-lite"/>
    </source>
</evidence>
<dbReference type="RefSeq" id="WP_344443593.1">
    <property type="nucleotide sequence ID" value="NZ_BAAALF010000082.1"/>
</dbReference>
<name>A0ABN1WER6_9ACTN</name>
<dbReference type="EMBL" id="BAAALF010000082">
    <property type="protein sequence ID" value="GAA1248257.1"/>
    <property type="molecule type" value="Genomic_DNA"/>
</dbReference>
<protein>
    <recommendedName>
        <fullName evidence="2">DUF6917 domain-containing protein</fullName>
    </recommendedName>
</protein>
<feature type="compositionally biased region" description="Basic and acidic residues" evidence="1">
    <location>
        <begin position="23"/>
        <end position="36"/>
    </location>
</feature>
<keyword evidence="4" id="KW-1185">Reference proteome</keyword>
<dbReference type="Pfam" id="PF21891">
    <property type="entry name" value="DUF6917"/>
    <property type="match status" value="1"/>
</dbReference>